<evidence type="ECO:0008006" key="3">
    <source>
        <dbReference type="Google" id="ProtNLM"/>
    </source>
</evidence>
<dbReference type="EMBL" id="JNBQ01000062">
    <property type="protein sequence ID" value="KLN32850.1"/>
    <property type="molecule type" value="Genomic_DNA"/>
</dbReference>
<dbReference type="AlphaFoldDB" id="A0A0H2KGR3"/>
<organism evidence="1 2">
    <name type="scientific">Cellulosimicrobium funkei</name>
    <dbReference type="NCBI Taxonomy" id="264251"/>
    <lineage>
        <taxon>Bacteria</taxon>
        <taxon>Bacillati</taxon>
        <taxon>Actinomycetota</taxon>
        <taxon>Actinomycetes</taxon>
        <taxon>Micrococcales</taxon>
        <taxon>Promicromonosporaceae</taxon>
        <taxon>Cellulosimicrobium</taxon>
    </lineage>
</organism>
<sequence length="177" mass="19005">MSTYAVHVGSPEHGRVEHVVDGPAEPVRETWDDTNRWYPRLLAEGRRVERSHDLRLSHVVLRRSQLAAGSALARREPGPWDALAAAPAGPEPTAVPRPVGLFELRPQAAPRVELDTVAELRDQLAAVAGCEGPDGPGRLRMLLAAESAGALVAAEMHHAGVPWRADVHDAILTDALG</sequence>
<dbReference type="STRING" id="264251.FB00_20765"/>
<feature type="non-terminal residue" evidence="1">
    <location>
        <position position="177"/>
    </location>
</feature>
<evidence type="ECO:0000313" key="2">
    <source>
        <dbReference type="Proteomes" id="UP000035265"/>
    </source>
</evidence>
<dbReference type="Proteomes" id="UP000035265">
    <property type="component" value="Unassembled WGS sequence"/>
</dbReference>
<keyword evidence="2" id="KW-1185">Reference proteome</keyword>
<name>A0A0H2KGR3_9MICO</name>
<proteinExistence type="predicted"/>
<evidence type="ECO:0000313" key="1">
    <source>
        <dbReference type="EMBL" id="KLN32850.1"/>
    </source>
</evidence>
<gene>
    <name evidence="1" type="ORF">FB00_20765</name>
</gene>
<accession>A0A0H2KGR3</accession>
<protein>
    <recommendedName>
        <fullName evidence="3">Bifunctional 3'-5' exonuclease/DNA polymerase</fullName>
    </recommendedName>
</protein>
<reference evidence="1 2" key="1">
    <citation type="submission" date="2014-05" db="EMBL/GenBank/DDBJ databases">
        <title>Cellulosimicrobium funkei U11 genome.</title>
        <authorList>
            <person name="Hu C."/>
            <person name="Gong Y."/>
            <person name="Wan W."/>
            <person name="Jiang M."/>
        </authorList>
    </citation>
    <scope>NUCLEOTIDE SEQUENCE [LARGE SCALE GENOMIC DNA]</scope>
    <source>
        <strain evidence="1 2">U11</strain>
    </source>
</reference>
<comment type="caution">
    <text evidence="1">The sequence shown here is derived from an EMBL/GenBank/DDBJ whole genome shotgun (WGS) entry which is preliminary data.</text>
</comment>